<reference evidence="5" key="1">
    <citation type="submission" date="2022-03" db="EMBL/GenBank/DDBJ databases">
        <title>Draft genome sequence of Aduncisulcus paluster, a free-living microaerophilic Fornicata.</title>
        <authorList>
            <person name="Yuyama I."/>
            <person name="Kume K."/>
            <person name="Tamura T."/>
            <person name="Inagaki Y."/>
            <person name="Hashimoto T."/>
        </authorList>
    </citation>
    <scope>NUCLEOTIDE SEQUENCE</scope>
    <source>
        <strain evidence="5">NY0171</strain>
    </source>
</reference>
<dbReference type="Proteomes" id="UP001057375">
    <property type="component" value="Unassembled WGS sequence"/>
</dbReference>
<keyword evidence="3" id="KW-0508">mRNA splicing</keyword>
<keyword evidence="1" id="KW-0507">mRNA processing</keyword>
<dbReference type="EMBL" id="BQXS01010047">
    <property type="protein sequence ID" value="GKT32753.1"/>
    <property type="molecule type" value="Genomic_DNA"/>
</dbReference>
<proteinExistence type="predicted"/>
<evidence type="ECO:0000313" key="5">
    <source>
        <dbReference type="EMBL" id="GKT32753.1"/>
    </source>
</evidence>
<evidence type="ECO:0000256" key="1">
    <source>
        <dbReference type="ARBA" id="ARBA00022664"/>
    </source>
</evidence>
<feature type="domain" description="RRM" evidence="4">
    <location>
        <begin position="38"/>
        <end position="137"/>
    </location>
</feature>
<evidence type="ECO:0000256" key="3">
    <source>
        <dbReference type="ARBA" id="ARBA00023187"/>
    </source>
</evidence>
<protein>
    <recommendedName>
        <fullName evidence="4">RRM domain-containing protein</fullName>
    </recommendedName>
</protein>
<dbReference type="SUPFAM" id="SSF54928">
    <property type="entry name" value="RNA-binding domain, RBD"/>
    <property type="match status" value="1"/>
</dbReference>
<dbReference type="InterPro" id="IPR000504">
    <property type="entry name" value="RRM_dom"/>
</dbReference>
<name>A0ABQ5KJQ7_9EUKA</name>
<gene>
    <name evidence="5" type="ORF">ADUPG1_006829</name>
</gene>
<feature type="domain" description="RRM" evidence="4">
    <location>
        <begin position="318"/>
        <end position="398"/>
    </location>
</feature>
<accession>A0ABQ5KJQ7</accession>
<dbReference type="PANTHER" id="PTHR23139">
    <property type="entry name" value="RNA-BINDING PROTEIN"/>
    <property type="match status" value="1"/>
</dbReference>
<evidence type="ECO:0000256" key="2">
    <source>
        <dbReference type="ARBA" id="ARBA00022884"/>
    </source>
</evidence>
<dbReference type="Gene3D" id="3.30.70.330">
    <property type="match status" value="2"/>
</dbReference>
<evidence type="ECO:0000313" key="6">
    <source>
        <dbReference type="Proteomes" id="UP001057375"/>
    </source>
</evidence>
<dbReference type="InterPro" id="IPR012677">
    <property type="entry name" value="Nucleotide-bd_a/b_plait_sf"/>
</dbReference>
<keyword evidence="6" id="KW-1185">Reference proteome</keyword>
<feature type="domain" description="RRM" evidence="4">
    <location>
        <begin position="170"/>
        <end position="244"/>
    </location>
</feature>
<comment type="caution">
    <text evidence="5">The sequence shown here is derived from an EMBL/GenBank/DDBJ whole genome shotgun (WGS) entry which is preliminary data.</text>
</comment>
<keyword evidence="2" id="KW-0694">RNA-binding</keyword>
<evidence type="ECO:0000259" key="4">
    <source>
        <dbReference type="SMART" id="SM00360"/>
    </source>
</evidence>
<sequence length="480" mass="54756">MLKSLPHYTRKTGKTSWTSSVVDEFEAQQDGDSIVLRRLFVKNIPKNETNDNISNFFERKLRQFQLIPPPPSMAREALEDRVLWEYLYGPAANLVQSVERKPADADYVFVTFRTPQLATSAMLFHLCWYNSRQLIINRPRTFAPRSPRINFYHVEQFYSPVDKIVNGSDKLFVSGIPKAWSSMMVRIFLSRAGKLKSLHVQMNKDKRYTENLGYCFCTFQGGNLGARRAIALLHDTSTAPFLERWEGLPKRMTVKMAQLTDYHRGHGYTTSKIPIKVPFISKLLEETKSSSSSVSSTSLREGDGFDVTSKSDENPRFVLFVGNILTSIDIETFPERAQSIAALFAGLEGVNDVSVWKRKGSKGLLAYLGITFSEEHMCEHYCKQLSGTSLNHRVMVFMRISQKDYLKMQNEDLEKVEFKEIKKPIIEETKKETIESNPVIDPGQESEQAIDIIASSPPLDKKSVEFTADMPVLAEDDDNW</sequence>
<dbReference type="InterPro" id="IPR035979">
    <property type="entry name" value="RBD_domain_sf"/>
</dbReference>
<organism evidence="5 6">
    <name type="scientific">Aduncisulcus paluster</name>
    <dbReference type="NCBI Taxonomy" id="2918883"/>
    <lineage>
        <taxon>Eukaryota</taxon>
        <taxon>Metamonada</taxon>
        <taxon>Carpediemonas-like organisms</taxon>
        <taxon>Aduncisulcus</taxon>
    </lineage>
</organism>
<dbReference type="SMART" id="SM00360">
    <property type="entry name" value="RRM"/>
    <property type="match status" value="3"/>
</dbReference>